<sequence>SSSIHISDFVCESIGHLKLSDYEIGINDLLPNSMHLKYTKAGIAIYPGINRDSWWTCDNLVNQVVECAIPIFERTHPNKIALFMFDNSSNYGLFAEDTLLVSQMGMKDDTKKLLLHDNTIPDNFVSLLKIHRRSEQFMSAYELGLSGKAADFA</sequence>
<evidence type="ECO:0000313" key="2">
    <source>
        <dbReference type="Proteomes" id="UP000789920"/>
    </source>
</evidence>
<dbReference type="EMBL" id="CAJVQC010056732">
    <property type="protein sequence ID" value="CAG8796781.1"/>
    <property type="molecule type" value="Genomic_DNA"/>
</dbReference>
<organism evidence="1 2">
    <name type="scientific">Racocetra persica</name>
    <dbReference type="NCBI Taxonomy" id="160502"/>
    <lineage>
        <taxon>Eukaryota</taxon>
        <taxon>Fungi</taxon>
        <taxon>Fungi incertae sedis</taxon>
        <taxon>Mucoromycota</taxon>
        <taxon>Glomeromycotina</taxon>
        <taxon>Glomeromycetes</taxon>
        <taxon>Diversisporales</taxon>
        <taxon>Gigasporaceae</taxon>
        <taxon>Racocetra</taxon>
    </lineage>
</organism>
<evidence type="ECO:0000313" key="1">
    <source>
        <dbReference type="EMBL" id="CAG8796781.1"/>
    </source>
</evidence>
<name>A0ACA9RK87_9GLOM</name>
<proteinExistence type="predicted"/>
<comment type="caution">
    <text evidence="1">The sequence shown here is derived from an EMBL/GenBank/DDBJ whole genome shotgun (WGS) entry which is preliminary data.</text>
</comment>
<accession>A0ACA9RK87</accession>
<keyword evidence="2" id="KW-1185">Reference proteome</keyword>
<gene>
    <name evidence="1" type="ORF">RPERSI_LOCUS20224</name>
</gene>
<feature type="non-terminal residue" evidence="1">
    <location>
        <position position="153"/>
    </location>
</feature>
<reference evidence="1" key="1">
    <citation type="submission" date="2021-06" db="EMBL/GenBank/DDBJ databases">
        <authorList>
            <person name="Kallberg Y."/>
            <person name="Tangrot J."/>
            <person name="Rosling A."/>
        </authorList>
    </citation>
    <scope>NUCLEOTIDE SEQUENCE</scope>
    <source>
        <strain evidence="1">MA461A</strain>
    </source>
</reference>
<protein>
    <submittedName>
        <fullName evidence="1">28910_t:CDS:1</fullName>
    </submittedName>
</protein>
<dbReference type="Proteomes" id="UP000789920">
    <property type="component" value="Unassembled WGS sequence"/>
</dbReference>
<feature type="non-terminal residue" evidence="1">
    <location>
        <position position="1"/>
    </location>
</feature>